<feature type="domain" description="Glycosyltransferase 2-like" evidence="1">
    <location>
        <begin position="4"/>
        <end position="149"/>
    </location>
</feature>
<accession>A0A1H7AB30</accession>
<organism evidence="2 3">
    <name type="scientific">Cyclobacterium xiamenense</name>
    <dbReference type="NCBI Taxonomy" id="1297121"/>
    <lineage>
        <taxon>Bacteria</taxon>
        <taxon>Pseudomonadati</taxon>
        <taxon>Bacteroidota</taxon>
        <taxon>Cytophagia</taxon>
        <taxon>Cytophagales</taxon>
        <taxon>Cyclobacteriaceae</taxon>
        <taxon>Cyclobacterium</taxon>
    </lineage>
</organism>
<dbReference type="STRING" id="1416801.SAMN05192553_10699"/>
<dbReference type="InterPro" id="IPR029044">
    <property type="entry name" value="Nucleotide-diphossugar_trans"/>
</dbReference>
<dbReference type="PANTHER" id="PTHR22916">
    <property type="entry name" value="GLYCOSYLTRANSFERASE"/>
    <property type="match status" value="1"/>
</dbReference>
<proteinExistence type="predicted"/>
<dbReference type="AlphaFoldDB" id="A0A1H7AB30"/>
<dbReference type="SUPFAM" id="SSF53448">
    <property type="entry name" value="Nucleotide-diphospho-sugar transferases"/>
    <property type="match status" value="1"/>
</dbReference>
<keyword evidence="2" id="KW-0808">Transferase</keyword>
<dbReference type="EMBL" id="FNZH01000006">
    <property type="protein sequence ID" value="SEJ61704.1"/>
    <property type="molecule type" value="Genomic_DNA"/>
</dbReference>
<dbReference type="CDD" id="cd00761">
    <property type="entry name" value="Glyco_tranf_GTA_type"/>
    <property type="match status" value="1"/>
</dbReference>
<dbReference type="Proteomes" id="UP000199403">
    <property type="component" value="Unassembled WGS sequence"/>
</dbReference>
<evidence type="ECO:0000259" key="1">
    <source>
        <dbReference type="Pfam" id="PF00535"/>
    </source>
</evidence>
<dbReference type="GO" id="GO:0016758">
    <property type="term" value="F:hexosyltransferase activity"/>
    <property type="evidence" value="ECO:0007669"/>
    <property type="project" value="UniProtKB-ARBA"/>
</dbReference>
<name>A0A1H7AB30_9BACT</name>
<keyword evidence="3" id="KW-1185">Reference proteome</keyword>
<dbReference type="Gene3D" id="3.90.550.10">
    <property type="entry name" value="Spore Coat Polysaccharide Biosynthesis Protein SpsA, Chain A"/>
    <property type="match status" value="1"/>
</dbReference>
<evidence type="ECO:0000313" key="3">
    <source>
        <dbReference type="Proteomes" id="UP000199403"/>
    </source>
</evidence>
<gene>
    <name evidence="2" type="ORF">SAMN05192553_10699</name>
</gene>
<dbReference type="OrthoDB" id="597270at2"/>
<reference evidence="3" key="1">
    <citation type="submission" date="2016-10" db="EMBL/GenBank/DDBJ databases">
        <authorList>
            <person name="Varghese N."/>
            <person name="Submissions S."/>
        </authorList>
    </citation>
    <scope>NUCLEOTIDE SEQUENCE [LARGE SCALE GENOMIC DNA]</scope>
    <source>
        <strain evidence="3">IBRC-M 10761</strain>
    </source>
</reference>
<protein>
    <submittedName>
        <fullName evidence="2">Glycosyltransferase involved in cell wall bisynthesis</fullName>
    </submittedName>
</protein>
<sequence>MKVSIIVPTYNRSALIRETIESIIHQTYTDWELIVVDDGSSDGTDSVVGVYCDRDDRIRFFQRPSRVPKGPNSCRNLGFRVSSGELVKWVDSDDLLAEDALRSQVEVFKTNPGTKLCLGYGSIFFNTRSSMQGLWSRSTTSDDYFSDHIRSKIRWPIGGILWNRAVFDGDPFRANLNNSQEWLLHGRYLLTVGPHEIFNLTEVVYFVRKGHLRLSSSNTAGYSFHQAKARLILLVEMFRKRHPHFSNYSEVVKQIGIHSFYGVNAMFREYKFFYS</sequence>
<dbReference type="InterPro" id="IPR001173">
    <property type="entry name" value="Glyco_trans_2-like"/>
</dbReference>
<dbReference type="Pfam" id="PF00535">
    <property type="entry name" value="Glycos_transf_2"/>
    <property type="match status" value="1"/>
</dbReference>
<dbReference type="PANTHER" id="PTHR22916:SF3">
    <property type="entry name" value="UDP-GLCNAC:BETAGAL BETA-1,3-N-ACETYLGLUCOSAMINYLTRANSFERASE-LIKE PROTEIN 1"/>
    <property type="match status" value="1"/>
</dbReference>
<evidence type="ECO:0000313" key="2">
    <source>
        <dbReference type="EMBL" id="SEJ61704.1"/>
    </source>
</evidence>
<dbReference type="RefSeq" id="WP_092177146.1">
    <property type="nucleotide sequence ID" value="NZ_FNZH01000006.1"/>
</dbReference>